<sequence length="1900" mass="202448">SINKTALITRIYNSYSLLYPTATTTITIPRTTAAVMSYSPSPNSPSSGQPRQNQAYQQYQRQQQQPQPGQQQQQQQYQQQYQQQNQQNQQQNQQQYQQHQQQMQQQHIQSLAVWSPSVPVNASVSPLSSSQTPVQISGPLDLKTRGPHPILPPLKNTHPPPRQNTGPIRSASLRRQLSQNGLRQQNSSPSLNQSYNDNDNNDNNNNHQQQQQQQQYYSQQDNPDSRPPYSPNSSTTSTQFSAYGRGPSSSPASSSEGSSRMPPSSSQNDSLLSPVSSPSLQRSNSKINYSSPLLRSHSRSGSNSPSSPASSSPSQSPLKRSTSILKNGPKDAPYLNNNNGTKSHLESLNQTWEPSGPSPALPTAVGLQGNIHNGGPHALAQYGSASNLRAKAAAAAAVAAAAAAATSANEAGTNTAGDQESKENGSVTATNAPGQGPSSTSAFDSAAQPALLPHQQETKDNEFAHNPVRDSENYKVLVPPSPVASPRISPSAGSAAHAQAQAGNNFNFLNSDPTLQRSSSRRRMAPPIQVPSAQQQQQQQQQHPMSSGPQSALSPQSQGITSPVSPGRRHPFHRWENMVPPPQQSGEINGHPGPGPRGYAPQRGQGQGQDHHEDGDHEDEDVNDDTDGDALSGPEDQSRRHHRRQRSAGGDNGPFTPTRSAPQPPNLNGGSVAPNSREAEMAHIMYIQQQQALFLQEKAMNPPLKNKSSNGNLSGGNSDGSKIRRKGSRHRKQISVISEPKLLSSTNQIKTVPIVRPADQSDNEDAGNKSEYTSGGEGIKNKVRRMRRAVRHAANDVFNNDDSDREDGLGSKSDAEKKGGLKQLKALKSKLAKKLHRPSHGGTSSSRHDHQGGDEHGDAEGRAPVQFFSEDNLRARYLEQQQHGGHSLAAAGASLRRSNTTREGTGAMFNRRDPYGTGDKQEYESGDEGKEGAIAEEGQETELTPQEAEEAAAAAAAAAKKAKMAKFGSRTFDKDEMMEVKDGTGESFFVPRWDLDPRADELGSSKSVISVTSSRNFHGCGTGGRDCDAAGSSPVVAEDVAGETTPTGPKKLTWSETADGSQPATAQTDKDAVTISAESTEQVDPNTSVSSSSGLTSRASMMSEASSNVSSVAGIVVAQVLTRQNSMRKNFSRPAINDTKKQQQQPQEEVQEKVNEQPTPQQLEDGATPAQMDTPHFGLGISLPSLPASATEKPRESLEEVMADMSQYQGYQGATEKQLPPLPQSESPHITPLAAMTIRPLSPIRRNTANSANSMSSVLSSPSSPPANLRTISPLDTAAIQKDAESAQAGLAGGSPTSQSYKHSTTVTVSSPTSPAKVGSLRSNMSFGAFALSQGPTSPLPSPSIPTTTAAAPPTVGGDSPAPHSSPFPFPAVLARQGSHLTERASIRSMYADSIYDCYDYDSGSEYDSQDLAALSRQESLRRSQLAEEYESIVAPVAVAAQVPREIVEEEVVARSIQDSSVMTATTAAALTPSKIDTESATTVVVSLINNEKQVPTAQVLDSVETSSATSSAISGHLGSDLEVPIIRLRGTSPGAAATAVPSANGQSRDSQALKEEHHVLYEDLPAAVAYRMSMMTTVPVDPVGVAASLSVPLLAGGSLAGAVAAAAAAAASGTATTGDNSVLMPSRPQRNPMRQSRHGSMLSIGGSSDLTTTDSWMTSSVRDTRDDMSGWDIRGDHPRPETVDENESVRRSLSGSSRSGSSDHGHEQEEGSEQARRLSVDSFMTSSSLASSAFQPMSHHNRHRRSSVRSARTMSMMTDKSSLILEEEGSATNSSDEDEDENIAHRELKIRIEGLDSSSSSSSNSHSDNEGVEDAQGLKDGESPEGSVIRHKKQWYKERRASKRETWGSIQSSSSSDSNTTSSSSSGSSHSNFYFNGRSPSPSPTEESAPAVIVASKAF</sequence>
<feature type="compositionally biased region" description="Low complexity" evidence="1">
    <location>
        <begin position="121"/>
        <end position="130"/>
    </location>
</feature>
<keyword evidence="3" id="KW-1185">Reference proteome</keyword>
<feature type="compositionally biased region" description="Basic residues" evidence="1">
    <location>
        <begin position="825"/>
        <end position="839"/>
    </location>
</feature>
<feature type="region of interest" description="Disordered" evidence="1">
    <location>
        <begin position="697"/>
        <end position="960"/>
    </location>
</feature>
<reference evidence="2" key="1">
    <citation type="journal article" date="2020" name="Fungal Divers.">
        <title>Resolving the Mortierellaceae phylogeny through synthesis of multi-gene phylogenetics and phylogenomics.</title>
        <authorList>
            <person name="Vandepol N."/>
            <person name="Liber J."/>
            <person name="Desiro A."/>
            <person name="Na H."/>
            <person name="Kennedy M."/>
            <person name="Barry K."/>
            <person name="Grigoriev I.V."/>
            <person name="Miller A.N."/>
            <person name="O'Donnell K."/>
            <person name="Stajich J.E."/>
            <person name="Bonito G."/>
        </authorList>
    </citation>
    <scope>NUCLEOTIDE SEQUENCE</scope>
    <source>
        <strain evidence="2">NRRL 28262</strain>
    </source>
</reference>
<comment type="caution">
    <text evidence="2">The sequence shown here is derived from an EMBL/GenBank/DDBJ whole genome shotgun (WGS) entry which is preliminary data.</text>
</comment>
<evidence type="ECO:0000313" key="2">
    <source>
        <dbReference type="EMBL" id="KAG0270296.1"/>
    </source>
</evidence>
<feature type="compositionally biased region" description="Basic and acidic residues" evidence="1">
    <location>
        <begin position="910"/>
        <end position="933"/>
    </location>
</feature>
<feature type="region of interest" description="Disordered" evidence="1">
    <location>
        <begin position="1334"/>
        <end position="1365"/>
    </location>
</feature>
<feature type="compositionally biased region" description="Low complexity" evidence="1">
    <location>
        <begin position="247"/>
        <end position="285"/>
    </location>
</feature>
<feature type="compositionally biased region" description="Basic and acidic residues" evidence="1">
    <location>
        <begin position="1836"/>
        <end position="1847"/>
    </location>
</feature>
<feature type="compositionally biased region" description="Polar residues" evidence="1">
    <location>
        <begin position="1753"/>
        <end position="1762"/>
    </location>
</feature>
<feature type="region of interest" description="Disordered" evidence="1">
    <location>
        <begin position="1613"/>
        <end position="1717"/>
    </location>
</feature>
<feature type="compositionally biased region" description="Polar residues" evidence="1">
    <location>
        <begin position="655"/>
        <end position="669"/>
    </location>
</feature>
<dbReference type="EMBL" id="JAAAIL010001358">
    <property type="protein sequence ID" value="KAG0270296.1"/>
    <property type="molecule type" value="Genomic_DNA"/>
</dbReference>
<feature type="region of interest" description="Disordered" evidence="1">
    <location>
        <begin position="1128"/>
        <end position="1197"/>
    </location>
</feature>
<feature type="compositionally biased region" description="Polar residues" evidence="1">
    <location>
        <begin position="1076"/>
        <end position="1087"/>
    </location>
</feature>
<feature type="compositionally biased region" description="Low complexity" evidence="1">
    <location>
        <begin position="1345"/>
        <end position="1363"/>
    </location>
</feature>
<feature type="compositionally biased region" description="Polar residues" evidence="1">
    <location>
        <begin position="163"/>
        <end position="191"/>
    </location>
</feature>
<feature type="compositionally biased region" description="Basic and acidic residues" evidence="1">
    <location>
        <begin position="1702"/>
        <end position="1717"/>
    </location>
</feature>
<feature type="compositionally biased region" description="Basic and acidic residues" evidence="1">
    <location>
        <begin position="1663"/>
        <end position="1691"/>
    </location>
</feature>
<feature type="compositionally biased region" description="Low complexity" evidence="1">
    <location>
        <begin position="192"/>
        <end position="222"/>
    </location>
</feature>
<feature type="region of interest" description="Disordered" evidence="1">
    <location>
        <begin position="121"/>
        <end position="369"/>
    </location>
</feature>
<name>A0AAD4H3I5_9FUNG</name>
<feature type="region of interest" description="Disordered" evidence="1">
    <location>
        <begin position="1038"/>
        <end position="1096"/>
    </location>
</feature>
<feature type="compositionally biased region" description="Polar residues" evidence="1">
    <location>
        <begin position="543"/>
        <end position="564"/>
    </location>
</feature>
<feature type="region of interest" description="Disordered" evidence="1">
    <location>
        <begin position="1730"/>
        <end position="1900"/>
    </location>
</feature>
<gene>
    <name evidence="2" type="ORF">BGZ95_001743</name>
</gene>
<feature type="compositionally biased region" description="Low complexity" evidence="1">
    <location>
        <begin position="491"/>
        <end position="505"/>
    </location>
</feature>
<feature type="compositionally biased region" description="Low complexity" evidence="1">
    <location>
        <begin position="880"/>
        <end position="898"/>
    </location>
</feature>
<feature type="region of interest" description="Disordered" evidence="1">
    <location>
        <begin position="1285"/>
        <end position="1317"/>
    </location>
</feature>
<feature type="region of interest" description="Disordered" evidence="1">
    <location>
        <begin position="36"/>
        <end position="77"/>
    </location>
</feature>
<feature type="compositionally biased region" description="Low complexity" evidence="1">
    <location>
        <begin position="1249"/>
        <end position="1268"/>
    </location>
</feature>
<feature type="compositionally biased region" description="Low complexity" evidence="1">
    <location>
        <begin position="1692"/>
        <end position="1701"/>
    </location>
</feature>
<organism evidence="2 3">
    <name type="scientific">Linnemannia exigua</name>
    <dbReference type="NCBI Taxonomy" id="604196"/>
    <lineage>
        <taxon>Eukaryota</taxon>
        <taxon>Fungi</taxon>
        <taxon>Fungi incertae sedis</taxon>
        <taxon>Mucoromycota</taxon>
        <taxon>Mortierellomycotina</taxon>
        <taxon>Mortierellomycetes</taxon>
        <taxon>Mortierellales</taxon>
        <taxon>Mortierellaceae</taxon>
        <taxon>Linnemannia</taxon>
    </lineage>
</organism>
<feature type="region of interest" description="Disordered" evidence="1">
    <location>
        <begin position="465"/>
        <end position="676"/>
    </location>
</feature>
<evidence type="ECO:0000256" key="1">
    <source>
        <dbReference type="SAM" id="MobiDB-lite"/>
    </source>
</evidence>
<feature type="compositionally biased region" description="Acidic residues" evidence="1">
    <location>
        <begin position="1766"/>
        <end position="1782"/>
    </location>
</feature>
<feature type="compositionally biased region" description="Low complexity" evidence="1">
    <location>
        <begin position="1850"/>
        <end position="1872"/>
    </location>
</feature>
<feature type="compositionally biased region" description="Polar residues" evidence="1">
    <location>
        <begin position="1054"/>
        <end position="1067"/>
    </location>
</feature>
<proteinExistence type="predicted"/>
<feature type="compositionally biased region" description="Low complexity" evidence="1">
    <location>
        <begin position="1798"/>
        <end position="1807"/>
    </location>
</feature>
<feature type="compositionally biased region" description="Low complexity" evidence="1">
    <location>
        <begin position="1304"/>
        <end position="1315"/>
    </location>
</feature>
<feature type="compositionally biased region" description="Polar residues" evidence="1">
    <location>
        <begin position="424"/>
        <end position="443"/>
    </location>
</feature>
<protein>
    <submittedName>
        <fullName evidence="2">Uncharacterized protein</fullName>
    </submittedName>
</protein>
<feature type="compositionally biased region" description="Polar residues" evidence="1">
    <location>
        <begin position="335"/>
        <end position="353"/>
    </location>
</feature>
<feature type="compositionally biased region" description="Basic residues" evidence="1">
    <location>
        <begin position="781"/>
        <end position="791"/>
    </location>
</feature>
<evidence type="ECO:0000313" key="3">
    <source>
        <dbReference type="Proteomes" id="UP001194580"/>
    </source>
</evidence>
<dbReference type="Proteomes" id="UP001194580">
    <property type="component" value="Unassembled WGS sequence"/>
</dbReference>
<accession>A0AAD4H3I5</accession>
<feature type="compositionally biased region" description="Low complexity" evidence="1">
    <location>
        <begin position="299"/>
        <end position="323"/>
    </location>
</feature>
<feature type="compositionally biased region" description="Low complexity" evidence="1">
    <location>
        <begin position="1730"/>
        <end position="1739"/>
    </location>
</feature>
<feature type="compositionally biased region" description="Basic and acidic residues" evidence="1">
    <location>
        <begin position="1783"/>
        <end position="1795"/>
    </location>
</feature>
<feature type="region of interest" description="Disordered" evidence="1">
    <location>
        <begin position="1246"/>
        <end position="1271"/>
    </location>
</feature>
<feature type="compositionally biased region" description="Basic and acidic residues" evidence="1">
    <location>
        <begin position="806"/>
        <end position="819"/>
    </location>
</feature>
<feature type="region of interest" description="Disordered" evidence="1">
    <location>
        <begin position="410"/>
        <end position="447"/>
    </location>
</feature>
<feature type="non-terminal residue" evidence="2">
    <location>
        <position position="1900"/>
    </location>
</feature>
<feature type="compositionally biased region" description="Basic and acidic residues" evidence="1">
    <location>
        <begin position="846"/>
        <end position="861"/>
    </location>
</feature>
<feature type="compositionally biased region" description="Polar residues" evidence="1">
    <location>
        <begin position="1646"/>
        <end position="1662"/>
    </location>
</feature>
<feature type="compositionally biased region" description="Basic residues" evidence="1">
    <location>
        <begin position="723"/>
        <end position="733"/>
    </location>
</feature>
<feature type="compositionally biased region" description="Acidic residues" evidence="1">
    <location>
        <begin position="616"/>
        <end position="628"/>
    </location>
</feature>
<feature type="compositionally biased region" description="Polar residues" evidence="1">
    <location>
        <begin position="506"/>
        <end position="518"/>
    </location>
</feature>